<sequence>MSTNVRGRLLPLFLTIFVVLFWVGPVLAQTLTLTAPSLANVRGRLTARFGVSVAELPVLKGELMDGDVLVLKCRVGLYKDSAYWLDDEISMAYFWSSVKYDTATNEFVMKLASEEALLRGSDLGQLLARGWSKLEIQLGSWALLDRGQKYSLKIDTSLKEQGAHEGLMRYVFFWDWESGSDNSFQLDFTY</sequence>
<dbReference type="Pfam" id="PF14334">
    <property type="entry name" value="DUF4390"/>
    <property type="match status" value="1"/>
</dbReference>
<dbReference type="EMBL" id="AP024485">
    <property type="protein sequence ID" value="BCS89159.1"/>
    <property type="molecule type" value="Genomic_DNA"/>
</dbReference>
<evidence type="ECO:0000313" key="1">
    <source>
        <dbReference type="EMBL" id="BCS89159.1"/>
    </source>
</evidence>
<protein>
    <recommendedName>
        <fullName evidence="3">DUF4390 domain-containing protein</fullName>
    </recommendedName>
</protein>
<dbReference type="InterPro" id="IPR025500">
    <property type="entry name" value="DUF4390"/>
</dbReference>
<name>A0ABM7P873_9BACT</name>
<accession>A0ABM7P873</accession>
<organism evidence="1 2">
    <name type="scientific">Pseudodesulfovibrio sediminis</name>
    <dbReference type="NCBI Taxonomy" id="2810563"/>
    <lineage>
        <taxon>Bacteria</taxon>
        <taxon>Pseudomonadati</taxon>
        <taxon>Thermodesulfobacteriota</taxon>
        <taxon>Desulfovibrionia</taxon>
        <taxon>Desulfovibrionales</taxon>
        <taxon>Desulfovibrionaceae</taxon>
    </lineage>
</organism>
<reference evidence="1" key="1">
    <citation type="journal article" date="2022" name="Arch. Microbiol.">
        <title>Pseudodesulfovibrio sediminis sp. nov., a mesophilic and neutrophilic sulfate-reducing bacterium isolated from sediment of a brackish lake.</title>
        <authorList>
            <person name="Takahashi A."/>
            <person name="Kojima H."/>
            <person name="Watanabe M."/>
            <person name="Fukui M."/>
        </authorList>
    </citation>
    <scope>NUCLEOTIDE SEQUENCE</scope>
    <source>
        <strain evidence="1">SF6</strain>
    </source>
</reference>
<evidence type="ECO:0008006" key="3">
    <source>
        <dbReference type="Google" id="ProtNLM"/>
    </source>
</evidence>
<keyword evidence="2" id="KW-1185">Reference proteome</keyword>
<dbReference type="Proteomes" id="UP001053296">
    <property type="component" value="Chromosome"/>
</dbReference>
<gene>
    <name evidence="1" type="ORF">PSDVSF_24010</name>
</gene>
<proteinExistence type="predicted"/>
<dbReference type="RefSeq" id="WP_229591147.1">
    <property type="nucleotide sequence ID" value="NZ_AP024485.1"/>
</dbReference>
<evidence type="ECO:0000313" key="2">
    <source>
        <dbReference type="Proteomes" id="UP001053296"/>
    </source>
</evidence>